<dbReference type="PANTHER" id="PTHR12234">
    <property type="entry name" value="FORMIMINOTRANSFERASE-CYCLODEAMINASE"/>
    <property type="match status" value="1"/>
</dbReference>
<dbReference type="InterPro" id="IPR022384">
    <property type="entry name" value="FormiminoTrfase_cat_dom_sf"/>
</dbReference>
<evidence type="ECO:0000259" key="3">
    <source>
        <dbReference type="SMART" id="SM01221"/>
    </source>
</evidence>
<dbReference type="PANTHER" id="PTHR12234:SF1">
    <property type="entry name" value="FORMIMINOTRANSFERASE N-TERMINAL SUBDOMAIN-CONTAINING PROTEIN"/>
    <property type="match status" value="1"/>
</dbReference>
<dbReference type="InterPro" id="IPR037070">
    <property type="entry name" value="Formiminotransferase_C_sf"/>
</dbReference>
<accession>A0A6J7PPM2</accession>
<gene>
    <name evidence="5" type="ORF">UFOPK4057_00568</name>
</gene>
<dbReference type="InterPro" id="IPR051623">
    <property type="entry name" value="FTCD"/>
</dbReference>
<feature type="domain" description="Formiminotransferase N-terminal subdomain" evidence="4">
    <location>
        <begin position="1"/>
        <end position="153"/>
    </location>
</feature>
<proteinExistence type="predicted"/>
<evidence type="ECO:0000313" key="5">
    <source>
        <dbReference type="EMBL" id="CAB5005193.1"/>
    </source>
</evidence>
<keyword evidence="2" id="KW-0808">Transferase</keyword>
<reference evidence="5" key="1">
    <citation type="submission" date="2020-05" db="EMBL/GenBank/DDBJ databases">
        <authorList>
            <person name="Chiriac C."/>
            <person name="Salcher M."/>
            <person name="Ghai R."/>
            <person name="Kavagutti S V."/>
        </authorList>
    </citation>
    <scope>NUCLEOTIDE SEQUENCE</scope>
</reference>
<dbReference type="EC" id="2.1.2.5" evidence="1"/>
<evidence type="ECO:0000256" key="1">
    <source>
        <dbReference type="ARBA" id="ARBA00012252"/>
    </source>
</evidence>
<dbReference type="SMART" id="SM01221">
    <property type="entry name" value="FTCD"/>
    <property type="match status" value="1"/>
</dbReference>
<dbReference type="AlphaFoldDB" id="A0A6J7PPM2"/>
<dbReference type="InterPro" id="IPR012886">
    <property type="entry name" value="Formiminotransferase_N"/>
</dbReference>
<dbReference type="Pfam" id="PF07837">
    <property type="entry name" value="FTCD_N"/>
    <property type="match status" value="1"/>
</dbReference>
<dbReference type="SMART" id="SM01222">
    <property type="entry name" value="FTCD_N"/>
    <property type="match status" value="1"/>
</dbReference>
<feature type="domain" description="Formiminotransferase C-terminal subdomain" evidence="3">
    <location>
        <begin position="154"/>
        <end position="256"/>
    </location>
</feature>
<protein>
    <recommendedName>
        <fullName evidence="1">glutamate formimidoyltransferase</fullName>
        <ecNumber evidence="1">2.1.2.5</ecNumber>
    </recommendedName>
</protein>
<organism evidence="5">
    <name type="scientific">freshwater metagenome</name>
    <dbReference type="NCBI Taxonomy" id="449393"/>
    <lineage>
        <taxon>unclassified sequences</taxon>
        <taxon>metagenomes</taxon>
        <taxon>ecological metagenomes</taxon>
    </lineage>
</organism>
<dbReference type="Gene3D" id="3.30.990.10">
    <property type="entry name" value="Formiminotransferase, N-terminal subdomain"/>
    <property type="match status" value="1"/>
</dbReference>
<sequence length="259" mass="28306">MLECVINISEGRDPGIIAALSDGLGDHLLDVHSDPDHNRSVFTLIGEVAPRTLTSTAVQLLDMTQHDGVHPRLGVVDVVPFVPLEGSTIDDALRARHDFATWATTSLQVPIFFYGPERTLPHVRAHAWKDLQPDIGPLTPHHTAGAMCAGVRPPLVAYNLWLENVDLVETKNIASAVRSADIRTLGLQVGAYTQVSINLINPMNSGPLDAYDAVARHAPIHHAELVGLLPAAVLANIPRDRWEALDVSKEQTIEWRLRN</sequence>
<evidence type="ECO:0000259" key="4">
    <source>
        <dbReference type="SMART" id="SM01222"/>
    </source>
</evidence>
<dbReference type="SUPFAM" id="SSF55116">
    <property type="entry name" value="Formiminotransferase domain of formiminotransferase-cyclodeaminase"/>
    <property type="match status" value="2"/>
</dbReference>
<dbReference type="GO" id="GO:0005542">
    <property type="term" value="F:folic acid binding"/>
    <property type="evidence" value="ECO:0007669"/>
    <property type="project" value="InterPro"/>
</dbReference>
<dbReference type="GO" id="GO:0030409">
    <property type="term" value="F:glutamate formimidoyltransferase activity"/>
    <property type="evidence" value="ECO:0007669"/>
    <property type="project" value="UniProtKB-EC"/>
</dbReference>
<evidence type="ECO:0000256" key="2">
    <source>
        <dbReference type="ARBA" id="ARBA00022679"/>
    </source>
</evidence>
<dbReference type="InterPro" id="IPR037064">
    <property type="entry name" value="Formiminotransferase_N_sf"/>
</dbReference>
<dbReference type="EMBL" id="CAFBPC010000108">
    <property type="protein sequence ID" value="CAB5005193.1"/>
    <property type="molecule type" value="Genomic_DNA"/>
</dbReference>
<dbReference type="InterPro" id="IPR013802">
    <property type="entry name" value="Formiminotransferase_C"/>
</dbReference>
<name>A0A6J7PPM2_9ZZZZ</name>
<dbReference type="Gene3D" id="3.30.70.670">
    <property type="entry name" value="Formiminotransferase, C-terminal subdomain"/>
    <property type="match status" value="1"/>
</dbReference>